<dbReference type="InterPro" id="IPR050238">
    <property type="entry name" value="DNA_Rep/Repair_Clamp_Loader"/>
</dbReference>
<organism evidence="11">
    <name type="scientific">Hydrogenobacter sp</name>
    <dbReference type="NCBI Taxonomy" id="2152829"/>
    <lineage>
        <taxon>Bacteria</taxon>
        <taxon>Pseudomonadati</taxon>
        <taxon>Aquificota</taxon>
        <taxon>Aquificia</taxon>
        <taxon>Aquificales</taxon>
        <taxon>Aquificaceae</taxon>
        <taxon>Hydrogenobacter</taxon>
    </lineage>
</organism>
<keyword evidence="5" id="KW-0862">Zinc</keyword>
<dbReference type="InterPro" id="IPR022754">
    <property type="entry name" value="DNA_pol_III_gamma-3"/>
</dbReference>
<dbReference type="Pfam" id="PF12169">
    <property type="entry name" value="DNA_pol3_gamma3"/>
    <property type="match status" value="1"/>
</dbReference>
<protein>
    <recommendedName>
        <fullName evidence="9">DNA polymerase III subunit gamma/tau</fullName>
        <ecNumber evidence="9">2.7.7.7</ecNumber>
    </recommendedName>
</protein>
<dbReference type="GO" id="GO:0006261">
    <property type="term" value="P:DNA-templated DNA replication"/>
    <property type="evidence" value="ECO:0007669"/>
    <property type="project" value="TreeGrafter"/>
</dbReference>
<comment type="subunit">
    <text evidence="9">DNA polymerase III contains a core (composed of alpha, epsilon and theta chains) that associates with a tau subunit. This core dimerizes to form the POLIII' complex. PolIII' associates with the gamma complex (composed of gamma, delta, delta', psi and chi chains) and with the beta chain to form the complete DNA polymerase III complex.</text>
</comment>
<dbReference type="PANTHER" id="PTHR11669">
    <property type="entry name" value="REPLICATION FACTOR C / DNA POLYMERASE III GAMMA-TAU SUBUNIT"/>
    <property type="match status" value="1"/>
</dbReference>
<dbReference type="SUPFAM" id="SSF52540">
    <property type="entry name" value="P-loop containing nucleoside triphosphate hydrolases"/>
    <property type="match status" value="1"/>
</dbReference>
<comment type="catalytic activity">
    <reaction evidence="8 9">
        <text>DNA(n) + a 2'-deoxyribonucleoside 5'-triphosphate = DNA(n+1) + diphosphate</text>
        <dbReference type="Rhea" id="RHEA:22508"/>
        <dbReference type="Rhea" id="RHEA-COMP:17339"/>
        <dbReference type="Rhea" id="RHEA-COMP:17340"/>
        <dbReference type="ChEBI" id="CHEBI:33019"/>
        <dbReference type="ChEBI" id="CHEBI:61560"/>
        <dbReference type="ChEBI" id="CHEBI:173112"/>
        <dbReference type="EC" id="2.7.7.7"/>
    </reaction>
</comment>
<feature type="domain" description="AAA+ ATPase" evidence="10">
    <location>
        <begin position="36"/>
        <end position="178"/>
    </location>
</feature>
<dbReference type="InterPro" id="IPR012763">
    <property type="entry name" value="DNA_pol_III_sug/sutau_N"/>
</dbReference>
<reference evidence="11" key="1">
    <citation type="journal article" date="2020" name="mSystems">
        <title>Genome- and Community-Level Interaction Insights into Carbon Utilization and Element Cycling Functions of Hydrothermarchaeota in Hydrothermal Sediment.</title>
        <authorList>
            <person name="Zhou Z."/>
            <person name="Liu Y."/>
            <person name="Xu W."/>
            <person name="Pan J."/>
            <person name="Luo Z.H."/>
            <person name="Li M."/>
        </authorList>
    </citation>
    <scope>NUCLEOTIDE SEQUENCE [LARGE SCALE GENOMIC DNA]</scope>
    <source>
        <strain evidence="11">SpSt-132</strain>
    </source>
</reference>
<evidence type="ECO:0000256" key="1">
    <source>
        <dbReference type="ARBA" id="ARBA00006360"/>
    </source>
</evidence>
<dbReference type="GO" id="GO:0046872">
    <property type="term" value="F:metal ion binding"/>
    <property type="evidence" value="ECO:0007669"/>
    <property type="project" value="UniProtKB-KW"/>
</dbReference>
<dbReference type="InterPro" id="IPR004622">
    <property type="entry name" value="DNA_pol_HolB"/>
</dbReference>
<evidence type="ECO:0000256" key="5">
    <source>
        <dbReference type="ARBA" id="ARBA00022833"/>
    </source>
</evidence>
<dbReference type="Gene3D" id="3.40.50.300">
    <property type="entry name" value="P-loop containing nucleotide triphosphate hydrolases"/>
    <property type="match status" value="1"/>
</dbReference>
<dbReference type="InterPro" id="IPR003593">
    <property type="entry name" value="AAA+_ATPase"/>
</dbReference>
<evidence type="ECO:0000256" key="4">
    <source>
        <dbReference type="ARBA" id="ARBA00022741"/>
    </source>
</evidence>
<dbReference type="NCBIfam" id="NF004046">
    <property type="entry name" value="PRK05563.1"/>
    <property type="match status" value="1"/>
</dbReference>
<evidence type="ECO:0000256" key="8">
    <source>
        <dbReference type="ARBA" id="ARBA00049244"/>
    </source>
</evidence>
<dbReference type="PANTHER" id="PTHR11669:SF0">
    <property type="entry name" value="PROTEIN STICHEL-LIKE 2"/>
    <property type="match status" value="1"/>
</dbReference>
<dbReference type="GO" id="GO:0008408">
    <property type="term" value="F:3'-5' exonuclease activity"/>
    <property type="evidence" value="ECO:0007669"/>
    <property type="project" value="InterPro"/>
</dbReference>
<dbReference type="NCBIfam" id="TIGR02397">
    <property type="entry name" value="dnaX_nterm"/>
    <property type="match status" value="1"/>
</dbReference>
<dbReference type="NCBIfam" id="NF011514">
    <property type="entry name" value="PRK14953.1"/>
    <property type="match status" value="1"/>
</dbReference>
<keyword evidence="9 11" id="KW-0548">Nucleotidyltransferase</keyword>
<proteinExistence type="inferred from homology"/>
<dbReference type="AlphaFoldDB" id="A0A7C2V3V5"/>
<dbReference type="EMBL" id="DSFP01000052">
    <property type="protein sequence ID" value="HEW46214.1"/>
    <property type="molecule type" value="Genomic_DNA"/>
</dbReference>
<keyword evidence="2 9" id="KW-0235">DNA replication</keyword>
<dbReference type="CDD" id="cd18137">
    <property type="entry name" value="HLD_clamp_pol_III_gamma_tau"/>
    <property type="match status" value="1"/>
</dbReference>
<comment type="caution">
    <text evidence="11">The sequence shown here is derived from an EMBL/GenBank/DDBJ whole genome shotgun (WGS) entry which is preliminary data.</text>
</comment>
<dbReference type="InterPro" id="IPR001270">
    <property type="entry name" value="ClpA/B"/>
</dbReference>
<name>A0A7C2V3V5_9AQUI</name>
<dbReference type="Pfam" id="PF22608">
    <property type="entry name" value="DNAX_ATPase_lid"/>
    <property type="match status" value="1"/>
</dbReference>
<gene>
    <name evidence="9 11" type="primary">dnaX</name>
    <name evidence="11" type="ORF">ENO47_06060</name>
</gene>
<evidence type="ECO:0000313" key="11">
    <source>
        <dbReference type="EMBL" id="HEW46214.1"/>
    </source>
</evidence>
<dbReference type="Pfam" id="PF13177">
    <property type="entry name" value="DNA_pol3_delta2"/>
    <property type="match status" value="1"/>
</dbReference>
<dbReference type="CDD" id="cd00009">
    <property type="entry name" value="AAA"/>
    <property type="match status" value="1"/>
</dbReference>
<evidence type="ECO:0000256" key="9">
    <source>
        <dbReference type="RuleBase" id="RU364063"/>
    </source>
</evidence>
<dbReference type="EC" id="2.7.7.7" evidence="9"/>
<dbReference type="SMART" id="SM00382">
    <property type="entry name" value="AAA"/>
    <property type="match status" value="1"/>
</dbReference>
<keyword evidence="7 9" id="KW-0239">DNA-directed DNA polymerase</keyword>
<dbReference type="InterPro" id="IPR027417">
    <property type="entry name" value="P-loop_NTPase"/>
</dbReference>
<dbReference type="Gene3D" id="1.10.8.60">
    <property type="match status" value="1"/>
</dbReference>
<dbReference type="FunFam" id="1.10.8.60:FF:000013">
    <property type="entry name" value="DNA polymerase III subunit gamma/tau"/>
    <property type="match status" value="1"/>
</dbReference>
<keyword evidence="3" id="KW-0479">Metal-binding</keyword>
<dbReference type="GO" id="GO:0005524">
    <property type="term" value="F:ATP binding"/>
    <property type="evidence" value="ECO:0007669"/>
    <property type="project" value="UniProtKB-KW"/>
</dbReference>
<dbReference type="GO" id="GO:0009360">
    <property type="term" value="C:DNA polymerase III complex"/>
    <property type="evidence" value="ECO:0007669"/>
    <property type="project" value="InterPro"/>
</dbReference>
<dbReference type="FunFam" id="3.40.50.300:FF:000014">
    <property type="entry name" value="DNA polymerase III subunit gamma/tau"/>
    <property type="match status" value="1"/>
</dbReference>
<keyword evidence="9 11" id="KW-0808">Transferase</keyword>
<evidence type="ECO:0000259" key="10">
    <source>
        <dbReference type="SMART" id="SM00382"/>
    </source>
</evidence>
<accession>A0A7C2V3V5</accession>
<dbReference type="GO" id="GO:0003887">
    <property type="term" value="F:DNA-directed DNA polymerase activity"/>
    <property type="evidence" value="ECO:0007669"/>
    <property type="project" value="UniProtKB-KW"/>
</dbReference>
<evidence type="ECO:0000256" key="3">
    <source>
        <dbReference type="ARBA" id="ARBA00022723"/>
    </source>
</evidence>
<comment type="similarity">
    <text evidence="1 9">Belongs to the DnaX/STICHEL family.</text>
</comment>
<sequence length="492" mass="56166">MYIPFARKYRPKTFSEVVGQEVPVRVLKNAIRLGKLSHAYLFAGPRGTGKTTIARILTKAVNCLQPKEGEPCGVCENCVAIDKGSFPDLIEIDAASNRGIDDIRSIRDAVSYAPIKGKYKVYILDEAHMLTKEAFNALLKTLEEPPPRTIFILCTTEYEKIIPTILSRCQRLIFSKLREDQIVENLKRICQKEGLECEEKALYMLAKLSDGGMRDAVSLLDQVSTYGEGKVRVDLVEEFLGIVSQERVREFLLLLLDSKVDEALDFVRDLSQRGFNLVRFCDLLEEEIRSLLLYRSLKDPEKVMRVEDFHKSLQTVPLNALLYLEKVVNTIRIEARSRDILRAFELAIIKTQIIKDILPISQLLKYGLQVKVEEKPEDKAEEEKKTQEDLKIDPLEAFEGKVDTLTFEILRRSRYEIKEDRVVFYVEEGSLTQEDINKLKAINPKTDFVIEKIEKENASLPPFAEKIKDMFGAKIISHEQRDKGKGASGKSS</sequence>
<evidence type="ECO:0000256" key="6">
    <source>
        <dbReference type="ARBA" id="ARBA00022840"/>
    </source>
</evidence>
<comment type="function">
    <text evidence="9">DNA polymerase III is a complex, multichain enzyme responsible for most of the replicative synthesis in bacteria. This DNA polymerase also exhibits 3' to 5' exonuclease activity.</text>
</comment>
<dbReference type="NCBIfam" id="TIGR00678">
    <property type="entry name" value="holB"/>
    <property type="match status" value="1"/>
</dbReference>
<dbReference type="PRINTS" id="PR00300">
    <property type="entry name" value="CLPPROTEASEA"/>
</dbReference>
<evidence type="ECO:0000256" key="7">
    <source>
        <dbReference type="ARBA" id="ARBA00022932"/>
    </source>
</evidence>
<keyword evidence="6 9" id="KW-0067">ATP-binding</keyword>
<keyword evidence="4 9" id="KW-0547">Nucleotide-binding</keyword>
<dbReference type="InterPro" id="IPR045085">
    <property type="entry name" value="HLD_clamp_pol_III_gamma_tau"/>
</dbReference>
<evidence type="ECO:0000256" key="2">
    <source>
        <dbReference type="ARBA" id="ARBA00022705"/>
    </source>
</evidence>